<evidence type="ECO:0000256" key="4">
    <source>
        <dbReference type="ARBA" id="ARBA00023125"/>
    </source>
</evidence>
<dbReference type="InterPro" id="IPR014325">
    <property type="entry name" value="RNA_pol_sigma-E_actinobac"/>
</dbReference>
<evidence type="ECO:0000313" key="10">
    <source>
        <dbReference type="Proteomes" id="UP001500842"/>
    </source>
</evidence>
<dbReference type="RefSeq" id="WP_181411170.1">
    <property type="nucleotide sequence ID" value="NZ_BAAAOR010000007.1"/>
</dbReference>
<dbReference type="PANTHER" id="PTHR43133:SF50">
    <property type="entry name" value="ECF RNA POLYMERASE SIGMA FACTOR SIGM"/>
    <property type="match status" value="1"/>
</dbReference>
<dbReference type="Pfam" id="PF04542">
    <property type="entry name" value="Sigma70_r2"/>
    <property type="match status" value="1"/>
</dbReference>
<evidence type="ECO:0000256" key="5">
    <source>
        <dbReference type="ARBA" id="ARBA00023163"/>
    </source>
</evidence>
<dbReference type="EMBL" id="BAAAOR010000007">
    <property type="protein sequence ID" value="GAA1507773.1"/>
    <property type="molecule type" value="Genomic_DNA"/>
</dbReference>
<keyword evidence="5" id="KW-0804">Transcription</keyword>
<evidence type="ECO:0000256" key="3">
    <source>
        <dbReference type="ARBA" id="ARBA00023082"/>
    </source>
</evidence>
<evidence type="ECO:0000256" key="1">
    <source>
        <dbReference type="ARBA" id="ARBA00010641"/>
    </source>
</evidence>
<sequence length="525" mass="55953">MPLLTSRGPTDEQFAELVHASWPSLYRTAVLLVRDHALAEDLVQTALAKTYSNWSGIRDVGAARGYARRALVTTATSWFRRRSFHGERPTAELPEPVTDHDPRGATGDRIDLLAVLAQLPPRQRAVVVLRFYDDLSVDDTAELLGISAGTVKSQTSAALAGLRRLLDADVDVSVPHPDAPAIAAQGRARRTRRRVAAVAAAVTAVVLLAAGGIVVRGLGDDSRESQVTGREATDVYQEYAGWGAWATGRELTIGATTVTLDGPPQPLVQTSMGVVARQVDDSGAVHFSLIGPEGIERKLSIPASAPTIDGDPNGTRVAWLETGTDLGTVHVWDVVDDREVGTATVPLPGSTPEGGRTVLQPVVLERAYVYVRTDQGTTHRVEWATGDTVDLPYRVASSRTGITVTADDTGTWQVIDSASGTVIRTLGRRLESVTVSPDGRSLLVVEDGADGPEAHVEPYDSDERTALPGIGPISTWTTDGHVIGQPDGERALRRCSIGGDCEDRDVPGLDDESPLLLVADYLMVG</sequence>
<organism evidence="9 10">
    <name type="scientific">Nocardioides humi</name>
    <dbReference type="NCBI Taxonomy" id="449461"/>
    <lineage>
        <taxon>Bacteria</taxon>
        <taxon>Bacillati</taxon>
        <taxon>Actinomycetota</taxon>
        <taxon>Actinomycetes</taxon>
        <taxon>Propionibacteriales</taxon>
        <taxon>Nocardioidaceae</taxon>
        <taxon>Nocardioides</taxon>
    </lineage>
</organism>
<dbReference type="SUPFAM" id="SSF88659">
    <property type="entry name" value="Sigma3 and sigma4 domains of RNA polymerase sigma factors"/>
    <property type="match status" value="1"/>
</dbReference>
<feature type="domain" description="RNA polymerase sigma-70 region 2" evidence="7">
    <location>
        <begin position="21"/>
        <end position="83"/>
    </location>
</feature>
<dbReference type="InterPro" id="IPR013249">
    <property type="entry name" value="RNA_pol_sigma70_r4_t2"/>
</dbReference>
<dbReference type="InterPro" id="IPR039425">
    <property type="entry name" value="RNA_pol_sigma-70-like"/>
</dbReference>
<evidence type="ECO:0000256" key="2">
    <source>
        <dbReference type="ARBA" id="ARBA00023015"/>
    </source>
</evidence>
<keyword evidence="6" id="KW-0812">Transmembrane</keyword>
<dbReference type="InterPro" id="IPR015943">
    <property type="entry name" value="WD40/YVTN_repeat-like_dom_sf"/>
</dbReference>
<dbReference type="InterPro" id="IPR014284">
    <property type="entry name" value="RNA_pol_sigma-70_dom"/>
</dbReference>
<name>A0ABN1ZYX0_9ACTN</name>
<keyword evidence="10" id="KW-1185">Reference proteome</keyword>
<dbReference type="InterPro" id="IPR036388">
    <property type="entry name" value="WH-like_DNA-bd_sf"/>
</dbReference>
<keyword evidence="2" id="KW-0805">Transcription regulation</keyword>
<proteinExistence type="inferred from homology"/>
<dbReference type="SUPFAM" id="SSF88946">
    <property type="entry name" value="Sigma2 domain of RNA polymerase sigma factors"/>
    <property type="match status" value="1"/>
</dbReference>
<dbReference type="Proteomes" id="UP001500842">
    <property type="component" value="Unassembled WGS sequence"/>
</dbReference>
<evidence type="ECO:0000259" key="7">
    <source>
        <dbReference type="Pfam" id="PF04542"/>
    </source>
</evidence>
<dbReference type="PANTHER" id="PTHR43133">
    <property type="entry name" value="RNA POLYMERASE ECF-TYPE SIGMA FACTO"/>
    <property type="match status" value="1"/>
</dbReference>
<dbReference type="NCBIfam" id="TIGR02937">
    <property type="entry name" value="sigma70-ECF"/>
    <property type="match status" value="1"/>
</dbReference>
<comment type="caution">
    <text evidence="9">The sequence shown here is derived from an EMBL/GenBank/DDBJ whole genome shotgun (WGS) entry which is preliminary data.</text>
</comment>
<evidence type="ECO:0000313" key="9">
    <source>
        <dbReference type="EMBL" id="GAA1507773.1"/>
    </source>
</evidence>
<dbReference type="Gene3D" id="1.10.1740.10">
    <property type="match status" value="1"/>
</dbReference>
<keyword evidence="3" id="KW-0731">Sigma factor</keyword>
<protein>
    <recommendedName>
        <fullName evidence="11">RNA polymerase sigma-70 factor, sigma-E family</fullName>
    </recommendedName>
</protein>
<evidence type="ECO:0000256" key="6">
    <source>
        <dbReference type="SAM" id="Phobius"/>
    </source>
</evidence>
<dbReference type="InterPro" id="IPR013324">
    <property type="entry name" value="RNA_pol_sigma_r3/r4-like"/>
</dbReference>
<dbReference type="NCBIfam" id="TIGR02983">
    <property type="entry name" value="SigE-fam_strep"/>
    <property type="match status" value="1"/>
</dbReference>
<gene>
    <name evidence="9" type="ORF">GCM10009788_09760</name>
</gene>
<dbReference type="InterPro" id="IPR013325">
    <property type="entry name" value="RNA_pol_sigma_r2"/>
</dbReference>
<dbReference type="Gene3D" id="1.10.10.10">
    <property type="entry name" value="Winged helix-like DNA-binding domain superfamily/Winged helix DNA-binding domain"/>
    <property type="match status" value="1"/>
</dbReference>
<dbReference type="Pfam" id="PF08281">
    <property type="entry name" value="Sigma70_r4_2"/>
    <property type="match status" value="1"/>
</dbReference>
<evidence type="ECO:0000259" key="8">
    <source>
        <dbReference type="Pfam" id="PF08281"/>
    </source>
</evidence>
<comment type="similarity">
    <text evidence="1">Belongs to the sigma-70 factor family. ECF subfamily.</text>
</comment>
<dbReference type="CDD" id="cd06171">
    <property type="entry name" value="Sigma70_r4"/>
    <property type="match status" value="1"/>
</dbReference>
<reference evidence="9 10" key="1">
    <citation type="journal article" date="2019" name="Int. J. Syst. Evol. Microbiol.">
        <title>The Global Catalogue of Microorganisms (GCM) 10K type strain sequencing project: providing services to taxonomists for standard genome sequencing and annotation.</title>
        <authorList>
            <consortium name="The Broad Institute Genomics Platform"/>
            <consortium name="The Broad Institute Genome Sequencing Center for Infectious Disease"/>
            <person name="Wu L."/>
            <person name="Ma J."/>
        </authorList>
    </citation>
    <scope>NUCLEOTIDE SEQUENCE [LARGE SCALE GENOMIC DNA]</scope>
    <source>
        <strain evidence="9 10">JCM 14942</strain>
    </source>
</reference>
<keyword evidence="6" id="KW-1133">Transmembrane helix</keyword>
<evidence type="ECO:0008006" key="11">
    <source>
        <dbReference type="Google" id="ProtNLM"/>
    </source>
</evidence>
<feature type="transmembrane region" description="Helical" evidence="6">
    <location>
        <begin position="195"/>
        <end position="215"/>
    </location>
</feature>
<dbReference type="InterPro" id="IPR007627">
    <property type="entry name" value="RNA_pol_sigma70_r2"/>
</dbReference>
<feature type="domain" description="RNA polymerase sigma factor 70 region 4 type 2" evidence="8">
    <location>
        <begin position="111"/>
        <end position="160"/>
    </location>
</feature>
<dbReference type="SUPFAM" id="SSF50998">
    <property type="entry name" value="Quinoprotein alcohol dehydrogenase-like"/>
    <property type="match status" value="1"/>
</dbReference>
<dbReference type="InterPro" id="IPR011047">
    <property type="entry name" value="Quinoprotein_ADH-like_sf"/>
</dbReference>
<keyword evidence="6" id="KW-0472">Membrane</keyword>
<accession>A0ABN1ZYX0</accession>
<dbReference type="Gene3D" id="2.130.10.10">
    <property type="entry name" value="YVTN repeat-like/Quinoprotein amine dehydrogenase"/>
    <property type="match status" value="1"/>
</dbReference>
<keyword evidence="4" id="KW-0238">DNA-binding</keyword>